<accession>A0A0F4Z1C7</accession>
<evidence type="ECO:0000313" key="2">
    <source>
        <dbReference type="EMBL" id="KKA24309.1"/>
    </source>
</evidence>
<reference evidence="2 3" key="1">
    <citation type="submission" date="2015-04" db="EMBL/GenBank/DDBJ databases">
        <authorList>
            <person name="Heijne W.H."/>
            <person name="Fedorova N.D."/>
            <person name="Nierman W.C."/>
            <person name="Vollebregt A.W."/>
            <person name="Zhao Z."/>
            <person name="Wu L."/>
            <person name="Kumar M."/>
            <person name="Stam H."/>
            <person name="van den Berg M.A."/>
            <person name="Pel H.J."/>
        </authorList>
    </citation>
    <scope>NUCLEOTIDE SEQUENCE [LARGE SCALE GENOMIC DNA]</scope>
    <source>
        <strain evidence="2 3">CBS 393.64</strain>
    </source>
</reference>
<feature type="region of interest" description="Disordered" evidence="1">
    <location>
        <begin position="61"/>
        <end position="82"/>
    </location>
</feature>
<dbReference type="AlphaFoldDB" id="A0A0F4Z1C7"/>
<feature type="region of interest" description="Disordered" evidence="1">
    <location>
        <begin position="1"/>
        <end position="24"/>
    </location>
</feature>
<keyword evidence="3" id="KW-1185">Reference proteome</keyword>
<proteinExistence type="predicted"/>
<sequence>MGGPPAGQDTTEPRRNAARDEVLRKERAIRQEVRAQDRHAKLRDQPVVAGKNCVCCRCGIRDQDDPYQADDGNPVAREHESNHDILEAVDGLNDLKEENKVDASSRDGWIPQGLLREAVQDGGDSAGNHPDHNGGPDDEGPSAKCPRNKKDPVVEAKDAEFCKANRRHRKDGLDIEGLFRHSAVLSRGEGLPDLP</sequence>
<dbReference type="GeneID" id="25314013"/>
<evidence type="ECO:0000313" key="3">
    <source>
        <dbReference type="Proteomes" id="UP000053958"/>
    </source>
</evidence>
<dbReference type="Proteomes" id="UP000053958">
    <property type="component" value="Unassembled WGS sequence"/>
</dbReference>
<feature type="compositionally biased region" description="Basic and acidic residues" evidence="1">
    <location>
        <begin position="148"/>
        <end position="158"/>
    </location>
</feature>
<dbReference type="RefSeq" id="XP_013330921.1">
    <property type="nucleotide sequence ID" value="XM_013475467.1"/>
</dbReference>
<evidence type="ECO:0000256" key="1">
    <source>
        <dbReference type="SAM" id="MobiDB-lite"/>
    </source>
</evidence>
<organism evidence="2 3">
    <name type="scientific">Rasamsonia emersonii (strain ATCC 16479 / CBS 393.64 / IMI 116815)</name>
    <dbReference type="NCBI Taxonomy" id="1408163"/>
    <lineage>
        <taxon>Eukaryota</taxon>
        <taxon>Fungi</taxon>
        <taxon>Dikarya</taxon>
        <taxon>Ascomycota</taxon>
        <taxon>Pezizomycotina</taxon>
        <taxon>Eurotiomycetes</taxon>
        <taxon>Eurotiomycetidae</taxon>
        <taxon>Eurotiales</taxon>
        <taxon>Trichocomaceae</taxon>
        <taxon>Rasamsonia</taxon>
    </lineage>
</organism>
<dbReference type="EMBL" id="LASV01000068">
    <property type="protein sequence ID" value="KKA24309.1"/>
    <property type="molecule type" value="Genomic_DNA"/>
</dbReference>
<comment type="caution">
    <text evidence="2">The sequence shown here is derived from an EMBL/GenBank/DDBJ whole genome shotgun (WGS) entry which is preliminary data.</text>
</comment>
<protein>
    <submittedName>
        <fullName evidence="2">Uncharacterized protein</fullName>
    </submittedName>
</protein>
<feature type="region of interest" description="Disordered" evidence="1">
    <location>
        <begin position="117"/>
        <end position="158"/>
    </location>
</feature>
<gene>
    <name evidence="2" type="ORF">T310_1662</name>
</gene>
<name>A0A0F4Z1C7_RASE3</name>
<feature type="compositionally biased region" description="Basic and acidic residues" evidence="1">
    <location>
        <begin position="11"/>
        <end position="24"/>
    </location>
</feature>